<evidence type="ECO:0000313" key="2">
    <source>
        <dbReference type="EMBL" id="KPC59880.1"/>
    </source>
</evidence>
<dbReference type="EMBL" id="LGKG01000172">
    <property type="protein sequence ID" value="KPC59880.1"/>
    <property type="molecule type" value="Genomic_DNA"/>
</dbReference>
<protein>
    <submittedName>
        <fullName evidence="2">Uncharacterized protein</fullName>
    </submittedName>
</protein>
<evidence type="ECO:0000313" key="3">
    <source>
        <dbReference type="Proteomes" id="UP000037982"/>
    </source>
</evidence>
<comment type="caution">
    <text evidence="2">The sequence shown here is derived from an EMBL/GenBank/DDBJ whole genome shotgun (WGS) entry which is preliminary data.</text>
</comment>
<evidence type="ECO:0000256" key="1">
    <source>
        <dbReference type="SAM" id="MobiDB-lite"/>
    </source>
</evidence>
<reference evidence="3" key="1">
    <citation type="submission" date="2015-07" db="EMBL/GenBank/DDBJ databases">
        <authorList>
            <person name="Ju K.-S."/>
            <person name="Doroghazi J.R."/>
            <person name="Metcalf W.W."/>
        </authorList>
    </citation>
    <scope>NUCLEOTIDE SEQUENCE [LARGE SCALE GENOMIC DNA]</scope>
    <source>
        <strain evidence="3">NRRL ISP-5002</strain>
    </source>
</reference>
<sequence length="190" mass="20220">MESGYTLEACDGIGAEYVRTRSVFCEIYAAAPAVAYKRLGFEGNIPFRGANAELLGGFFHDINDLMSGHKETLSGQFPAPSTYRRAVQNGMSLIDSHEATFWRAVASYHRINDLGGPEQRSCLLGGVLVGVESGDPLRRLLRPRGLPGAQGHDGAETHGEGDPLTAGWQSSCADGRMGSPLPGRLGLSVA</sequence>
<proteinExistence type="predicted"/>
<dbReference type="RefSeq" id="WP_053927137.1">
    <property type="nucleotide sequence ID" value="NZ_LGKG01000172.1"/>
</dbReference>
<dbReference type="Proteomes" id="UP000037982">
    <property type="component" value="Unassembled WGS sequence"/>
</dbReference>
<name>A0A0N0GWJ7_9ACTN</name>
<feature type="region of interest" description="Disordered" evidence="1">
    <location>
        <begin position="142"/>
        <end position="190"/>
    </location>
</feature>
<dbReference type="AlphaFoldDB" id="A0A0N0GWJ7"/>
<accession>A0A0N0GWJ7</accession>
<dbReference type="PATRIC" id="fig|66876.3.peg.7196"/>
<gene>
    <name evidence="2" type="ORF">ADL29_32640</name>
</gene>
<keyword evidence="3" id="KW-1185">Reference proteome</keyword>
<organism evidence="2 3">
    <name type="scientific">Streptomyces chattanoogensis</name>
    <dbReference type="NCBI Taxonomy" id="66876"/>
    <lineage>
        <taxon>Bacteria</taxon>
        <taxon>Bacillati</taxon>
        <taxon>Actinomycetota</taxon>
        <taxon>Actinomycetes</taxon>
        <taxon>Kitasatosporales</taxon>
        <taxon>Streptomycetaceae</taxon>
        <taxon>Streptomyces</taxon>
    </lineage>
</organism>